<evidence type="ECO:0000313" key="7">
    <source>
        <dbReference type="Proteomes" id="UP001054252"/>
    </source>
</evidence>
<dbReference type="PANTHER" id="PTHR23205:SF0">
    <property type="entry name" value="SPLICING FACTOR 3A SUBUNIT 2"/>
    <property type="match status" value="1"/>
</dbReference>
<evidence type="ECO:0000256" key="4">
    <source>
        <dbReference type="ARBA" id="ARBA00023242"/>
    </source>
</evidence>
<dbReference type="GO" id="GO:0005686">
    <property type="term" value="C:U2 snRNP"/>
    <property type="evidence" value="ECO:0007669"/>
    <property type="project" value="TreeGrafter"/>
</dbReference>
<comment type="caution">
    <text evidence="6">The sequence shown here is derived from an EMBL/GenBank/DDBJ whole genome shotgun (WGS) entry which is preliminary data.</text>
</comment>
<evidence type="ECO:0000256" key="2">
    <source>
        <dbReference type="ARBA" id="ARBA00022771"/>
    </source>
</evidence>
<dbReference type="GO" id="GO:0071004">
    <property type="term" value="C:U2-type prespliceosome"/>
    <property type="evidence" value="ECO:0007669"/>
    <property type="project" value="TreeGrafter"/>
</dbReference>
<dbReference type="InterPro" id="IPR052092">
    <property type="entry name" value="SF3A2"/>
</dbReference>
<reference evidence="6 7" key="1">
    <citation type="journal article" date="2021" name="Commun. Biol.">
        <title>The genome of Shorea leprosula (Dipterocarpaceae) highlights the ecological relevance of drought in aseasonal tropical rainforests.</title>
        <authorList>
            <person name="Ng K.K.S."/>
            <person name="Kobayashi M.J."/>
            <person name="Fawcett J.A."/>
            <person name="Hatakeyama M."/>
            <person name="Paape T."/>
            <person name="Ng C.H."/>
            <person name="Ang C.C."/>
            <person name="Tnah L.H."/>
            <person name="Lee C.T."/>
            <person name="Nishiyama T."/>
            <person name="Sese J."/>
            <person name="O'Brien M.J."/>
            <person name="Copetti D."/>
            <person name="Mohd Noor M.I."/>
            <person name="Ong R.C."/>
            <person name="Putra M."/>
            <person name="Sireger I.Z."/>
            <person name="Indrioko S."/>
            <person name="Kosugi Y."/>
            <person name="Izuno A."/>
            <person name="Isagi Y."/>
            <person name="Lee S.L."/>
            <person name="Shimizu K.K."/>
        </authorList>
    </citation>
    <scope>NUCLEOTIDE SEQUENCE [LARGE SCALE GENOMIC DNA]</scope>
    <source>
        <strain evidence="6">214</strain>
    </source>
</reference>
<keyword evidence="7" id="KW-1185">Reference proteome</keyword>
<accession>A0AAV5LHQ5</accession>
<dbReference type="PANTHER" id="PTHR23205">
    <property type="entry name" value="SPLICING FACTOR 3A SUBUNIT 2"/>
    <property type="match status" value="1"/>
</dbReference>
<name>A0AAV5LHQ5_9ROSI</name>
<keyword evidence="3" id="KW-0862">Zinc</keyword>
<proteinExistence type="predicted"/>
<evidence type="ECO:0000256" key="1">
    <source>
        <dbReference type="ARBA" id="ARBA00022723"/>
    </source>
</evidence>
<keyword evidence="1" id="KW-0479">Metal-binding</keyword>
<keyword evidence="4" id="KW-0539">Nucleus</keyword>
<sequence length="106" mass="12521">MQRVQRLIGHPSIFYLRQLCIEIIAFKRVQHFDNTYQYPLFVAAPYEIITFEISSTEIDKSTPKFFSDWDPDSKMFMVCFKGQSHQGQTNICLSLQLVERQIQLLL</sequence>
<evidence type="ECO:0000259" key="5">
    <source>
        <dbReference type="Pfam" id="PF16835"/>
    </source>
</evidence>
<dbReference type="GO" id="GO:0000245">
    <property type="term" value="P:spliceosomal complex assembly"/>
    <property type="evidence" value="ECO:0007669"/>
    <property type="project" value="TreeGrafter"/>
</dbReference>
<dbReference type="InterPro" id="IPR031781">
    <property type="entry name" value="SF3A2_dom"/>
</dbReference>
<gene>
    <name evidence="6" type="ORF">SLEP1_g44977</name>
</gene>
<feature type="domain" description="SF3A2" evidence="5">
    <location>
        <begin position="28"/>
        <end position="76"/>
    </location>
</feature>
<dbReference type="AlphaFoldDB" id="A0AAV5LHQ5"/>
<dbReference type="Pfam" id="PF16835">
    <property type="entry name" value="SF3A2"/>
    <property type="match status" value="1"/>
</dbReference>
<keyword evidence="2" id="KW-0863">Zinc-finger</keyword>
<dbReference type="Proteomes" id="UP001054252">
    <property type="component" value="Unassembled WGS sequence"/>
</dbReference>
<dbReference type="EMBL" id="BPVZ01000119">
    <property type="protein sequence ID" value="GKV36893.1"/>
    <property type="molecule type" value="Genomic_DNA"/>
</dbReference>
<dbReference type="GO" id="GO:0008270">
    <property type="term" value="F:zinc ion binding"/>
    <property type="evidence" value="ECO:0007669"/>
    <property type="project" value="UniProtKB-KW"/>
</dbReference>
<dbReference type="GO" id="GO:0071013">
    <property type="term" value="C:catalytic step 2 spliceosome"/>
    <property type="evidence" value="ECO:0007669"/>
    <property type="project" value="TreeGrafter"/>
</dbReference>
<protein>
    <recommendedName>
        <fullName evidence="5">SF3A2 domain-containing protein</fullName>
    </recommendedName>
</protein>
<dbReference type="Gene3D" id="2.60.40.2690">
    <property type="match status" value="1"/>
</dbReference>
<evidence type="ECO:0000256" key="3">
    <source>
        <dbReference type="ARBA" id="ARBA00022833"/>
    </source>
</evidence>
<evidence type="ECO:0000313" key="6">
    <source>
        <dbReference type="EMBL" id="GKV36893.1"/>
    </source>
</evidence>
<organism evidence="6 7">
    <name type="scientific">Rubroshorea leprosula</name>
    <dbReference type="NCBI Taxonomy" id="152421"/>
    <lineage>
        <taxon>Eukaryota</taxon>
        <taxon>Viridiplantae</taxon>
        <taxon>Streptophyta</taxon>
        <taxon>Embryophyta</taxon>
        <taxon>Tracheophyta</taxon>
        <taxon>Spermatophyta</taxon>
        <taxon>Magnoliopsida</taxon>
        <taxon>eudicotyledons</taxon>
        <taxon>Gunneridae</taxon>
        <taxon>Pentapetalae</taxon>
        <taxon>rosids</taxon>
        <taxon>malvids</taxon>
        <taxon>Malvales</taxon>
        <taxon>Dipterocarpaceae</taxon>
        <taxon>Rubroshorea</taxon>
    </lineage>
</organism>